<dbReference type="Pfam" id="PF13191">
    <property type="entry name" value="AAA_16"/>
    <property type="match status" value="1"/>
</dbReference>
<gene>
    <name evidence="3" type="ORF">AQJ67_05790</name>
</gene>
<dbReference type="Proteomes" id="UP000053429">
    <property type="component" value="Unassembled WGS sequence"/>
</dbReference>
<dbReference type="STRING" id="661399.AQJ67_05790"/>
<dbReference type="Gene3D" id="3.40.50.300">
    <property type="entry name" value="P-loop containing nucleotide triphosphate hydrolases"/>
    <property type="match status" value="1"/>
</dbReference>
<dbReference type="CDD" id="cd02234">
    <property type="entry name" value="cupin_BLR7677-like"/>
    <property type="match status" value="1"/>
</dbReference>
<evidence type="ECO:0000259" key="1">
    <source>
        <dbReference type="Pfam" id="PF07883"/>
    </source>
</evidence>
<dbReference type="SUPFAM" id="SSF52540">
    <property type="entry name" value="P-loop containing nucleoside triphosphate hydrolases"/>
    <property type="match status" value="1"/>
</dbReference>
<name>A0A117RRR1_9ACTN</name>
<feature type="domain" description="Cupin type-2" evidence="1">
    <location>
        <begin position="294"/>
        <end position="349"/>
    </location>
</feature>
<dbReference type="PANTHER" id="PTHR38599">
    <property type="entry name" value="CUPIN DOMAIN PROTEIN (AFU_ORTHOLOGUE AFUA_3G13620)"/>
    <property type="match status" value="1"/>
</dbReference>
<dbReference type="AlphaFoldDB" id="A0A117RRR1"/>
<feature type="domain" description="Orc1-like AAA ATPase" evidence="2">
    <location>
        <begin position="9"/>
        <end position="159"/>
    </location>
</feature>
<dbReference type="PANTHER" id="PTHR38599:SF1">
    <property type="entry name" value="CUPIN DOMAIN PROTEIN (AFU_ORTHOLOGUE AFUA_3G13620)"/>
    <property type="match status" value="1"/>
</dbReference>
<dbReference type="Gene3D" id="2.60.120.10">
    <property type="entry name" value="Jelly Rolls"/>
    <property type="match status" value="1"/>
</dbReference>
<dbReference type="InterPro" id="IPR011051">
    <property type="entry name" value="RmlC_Cupin_sf"/>
</dbReference>
<dbReference type="InterPro" id="IPR027417">
    <property type="entry name" value="P-loop_NTPase"/>
</dbReference>
<dbReference type="InterPro" id="IPR041664">
    <property type="entry name" value="AAA_16"/>
</dbReference>
<organism evidence="3 4">
    <name type="scientific">Streptomyces caeruleatus</name>
    <dbReference type="NCBI Taxonomy" id="661399"/>
    <lineage>
        <taxon>Bacteria</taxon>
        <taxon>Bacillati</taxon>
        <taxon>Actinomycetota</taxon>
        <taxon>Actinomycetes</taxon>
        <taxon>Kitasatosporales</taxon>
        <taxon>Streptomycetaceae</taxon>
        <taxon>Streptomyces</taxon>
    </lineage>
</organism>
<dbReference type="InterPro" id="IPR014710">
    <property type="entry name" value="RmlC-like_jellyroll"/>
</dbReference>
<evidence type="ECO:0000313" key="3">
    <source>
        <dbReference type="EMBL" id="KUO05644.1"/>
    </source>
</evidence>
<dbReference type="Pfam" id="PF07883">
    <property type="entry name" value="Cupin_2"/>
    <property type="match status" value="1"/>
</dbReference>
<sequence length="396" mass="42463">MSSKDPGTQLRGRQSECEALDRHLAAVRAGHSAVVGLRGEAGIGKTALLEHVAGHADGCGVVRTAGVESEMQLAFGGLHQLCVPFLDHLGRLPDPQRAAIETAFGMSEGTPPDRFLVGLAVLSLLADVAQHKPLICLVDDAQWLDHVSAQILGFVARRLMADEVGLVLAVREPDGEHLLHGLPELVVEGLREPDARALLDSAIHGGFDERIRGRTLAEARGNPLALLELPRASSVADMRRPRPAHGDSRRVHIMSHDHAAQAAASESWMNAARMLQDAAPLTIPEGASAMTIEVEWEPGDPGTPPHRHSGPAFGYVVEGAVRFELEGEPERVVEAGGTFWEPGGDVIHYQDGNALGDGRTRFVVTMMCAPGKPMLELVSKEELEQRAHLRAPRPTG</sequence>
<evidence type="ECO:0000259" key="2">
    <source>
        <dbReference type="Pfam" id="PF13191"/>
    </source>
</evidence>
<dbReference type="EMBL" id="LMWY01000004">
    <property type="protein sequence ID" value="KUO05644.1"/>
    <property type="molecule type" value="Genomic_DNA"/>
</dbReference>
<proteinExistence type="predicted"/>
<evidence type="ECO:0008006" key="5">
    <source>
        <dbReference type="Google" id="ProtNLM"/>
    </source>
</evidence>
<evidence type="ECO:0000313" key="4">
    <source>
        <dbReference type="Proteomes" id="UP000053429"/>
    </source>
</evidence>
<dbReference type="SUPFAM" id="SSF51182">
    <property type="entry name" value="RmlC-like cupins"/>
    <property type="match status" value="1"/>
</dbReference>
<reference evidence="3 4" key="1">
    <citation type="submission" date="2015-10" db="EMBL/GenBank/DDBJ databases">
        <title>Draft genome sequence of Streptomyces caeruleatus NRRL B-24802, type strain for the species Streptomyces caeruleatus.</title>
        <authorList>
            <person name="Ruckert C."/>
            <person name="Winkler A."/>
            <person name="Kalinowski J."/>
            <person name="Kampfer P."/>
            <person name="Glaeser S."/>
        </authorList>
    </citation>
    <scope>NUCLEOTIDE SEQUENCE [LARGE SCALE GENOMIC DNA]</scope>
    <source>
        <strain evidence="3 4">NRRL B-24802</strain>
    </source>
</reference>
<protein>
    <recommendedName>
        <fullName evidence="5">Cupin</fullName>
    </recommendedName>
</protein>
<comment type="caution">
    <text evidence="3">The sequence shown here is derived from an EMBL/GenBank/DDBJ whole genome shotgun (WGS) entry which is preliminary data.</text>
</comment>
<keyword evidence="4" id="KW-1185">Reference proteome</keyword>
<accession>A0A117RRR1</accession>
<dbReference type="InterPro" id="IPR013096">
    <property type="entry name" value="Cupin_2"/>
</dbReference>